<dbReference type="Proteomes" id="UP001341840">
    <property type="component" value="Unassembled WGS sequence"/>
</dbReference>
<comment type="caution">
    <text evidence="2">The sequence shown here is derived from an EMBL/GenBank/DDBJ whole genome shotgun (WGS) entry which is preliminary data.</text>
</comment>
<evidence type="ECO:0000313" key="3">
    <source>
        <dbReference type="Proteomes" id="UP001341840"/>
    </source>
</evidence>
<sequence length="53" mass="5768">MRMTRNGKTLTKGSASTAAGSTARNLSQPLLRSCFRKVSKKNSSYSTDTILED</sequence>
<evidence type="ECO:0000256" key="1">
    <source>
        <dbReference type="SAM" id="MobiDB-lite"/>
    </source>
</evidence>
<organism evidence="2 3">
    <name type="scientific">Stylosanthes scabra</name>
    <dbReference type="NCBI Taxonomy" id="79078"/>
    <lineage>
        <taxon>Eukaryota</taxon>
        <taxon>Viridiplantae</taxon>
        <taxon>Streptophyta</taxon>
        <taxon>Embryophyta</taxon>
        <taxon>Tracheophyta</taxon>
        <taxon>Spermatophyta</taxon>
        <taxon>Magnoliopsida</taxon>
        <taxon>eudicotyledons</taxon>
        <taxon>Gunneridae</taxon>
        <taxon>Pentapetalae</taxon>
        <taxon>rosids</taxon>
        <taxon>fabids</taxon>
        <taxon>Fabales</taxon>
        <taxon>Fabaceae</taxon>
        <taxon>Papilionoideae</taxon>
        <taxon>50 kb inversion clade</taxon>
        <taxon>dalbergioids sensu lato</taxon>
        <taxon>Dalbergieae</taxon>
        <taxon>Pterocarpus clade</taxon>
        <taxon>Stylosanthes</taxon>
    </lineage>
</organism>
<evidence type="ECO:0000313" key="2">
    <source>
        <dbReference type="EMBL" id="MED6165722.1"/>
    </source>
</evidence>
<feature type="compositionally biased region" description="Low complexity" evidence="1">
    <location>
        <begin position="8"/>
        <end position="23"/>
    </location>
</feature>
<keyword evidence="3" id="KW-1185">Reference proteome</keyword>
<name>A0ABU6UWP4_9FABA</name>
<protein>
    <submittedName>
        <fullName evidence="2">Uncharacterized protein</fullName>
    </submittedName>
</protein>
<feature type="region of interest" description="Disordered" evidence="1">
    <location>
        <begin position="1"/>
        <end position="23"/>
    </location>
</feature>
<proteinExistence type="predicted"/>
<accession>A0ABU6UWP4</accession>
<dbReference type="EMBL" id="JASCZI010123959">
    <property type="protein sequence ID" value="MED6165722.1"/>
    <property type="molecule type" value="Genomic_DNA"/>
</dbReference>
<gene>
    <name evidence="2" type="ORF">PIB30_102301</name>
</gene>
<reference evidence="2 3" key="1">
    <citation type="journal article" date="2023" name="Plants (Basel)">
        <title>Bridging the Gap: Combining Genomics and Transcriptomics Approaches to Understand Stylosanthes scabra, an Orphan Legume from the Brazilian Caatinga.</title>
        <authorList>
            <person name="Ferreira-Neto J.R.C."/>
            <person name="da Silva M.D."/>
            <person name="Binneck E."/>
            <person name="de Melo N.F."/>
            <person name="da Silva R.H."/>
            <person name="de Melo A.L.T.M."/>
            <person name="Pandolfi V."/>
            <person name="Bustamante F.O."/>
            <person name="Brasileiro-Vidal A.C."/>
            <person name="Benko-Iseppon A.M."/>
        </authorList>
    </citation>
    <scope>NUCLEOTIDE SEQUENCE [LARGE SCALE GENOMIC DNA]</scope>
    <source>
        <tissue evidence="2">Leaves</tissue>
    </source>
</reference>